<dbReference type="EMBL" id="JBDFQZ010000005">
    <property type="protein sequence ID" value="KAK9727311.1"/>
    <property type="molecule type" value="Genomic_DNA"/>
</dbReference>
<feature type="compositionally biased region" description="Acidic residues" evidence="1">
    <location>
        <begin position="13"/>
        <end position="22"/>
    </location>
</feature>
<sequence length="165" mass="18193">MNAASISRPENDIITDESDSDASSDGIPDYYQPISSSDGEVEDNEPRLNGYHPAVDQHSNSSVSNVGAVQNGVTSLELSGDDVEEDDDEEEEMRRVAESDAAMRRAFLEDELRRNAPLPTHTSARVIEAMRAVSFSGVAPHWSQTLSDDRWVPQLQRLRHPPSTS</sequence>
<feature type="region of interest" description="Disordered" evidence="1">
    <location>
        <begin position="1"/>
        <end position="89"/>
    </location>
</feature>
<organism evidence="2 3">
    <name type="scientific">Saponaria officinalis</name>
    <name type="common">Common soapwort</name>
    <name type="synonym">Lychnis saponaria</name>
    <dbReference type="NCBI Taxonomy" id="3572"/>
    <lineage>
        <taxon>Eukaryota</taxon>
        <taxon>Viridiplantae</taxon>
        <taxon>Streptophyta</taxon>
        <taxon>Embryophyta</taxon>
        <taxon>Tracheophyta</taxon>
        <taxon>Spermatophyta</taxon>
        <taxon>Magnoliopsida</taxon>
        <taxon>eudicotyledons</taxon>
        <taxon>Gunneridae</taxon>
        <taxon>Pentapetalae</taxon>
        <taxon>Caryophyllales</taxon>
        <taxon>Caryophyllaceae</taxon>
        <taxon>Caryophylleae</taxon>
        <taxon>Saponaria</taxon>
    </lineage>
</organism>
<dbReference type="Pfam" id="PF06910">
    <property type="entry name" value="MEA1"/>
    <property type="match status" value="1"/>
</dbReference>
<keyword evidence="3" id="KW-1185">Reference proteome</keyword>
<dbReference type="PANTHER" id="PTHR37175:SF1">
    <property type="entry name" value="CONSTANS-LIKE PROTEIN-RELATED"/>
    <property type="match status" value="1"/>
</dbReference>
<accession>A0AAW1L445</accession>
<reference evidence="2" key="1">
    <citation type="submission" date="2024-03" db="EMBL/GenBank/DDBJ databases">
        <title>WGS assembly of Saponaria officinalis var. Norfolk2.</title>
        <authorList>
            <person name="Jenkins J."/>
            <person name="Shu S."/>
            <person name="Grimwood J."/>
            <person name="Barry K."/>
            <person name="Goodstein D."/>
            <person name="Schmutz J."/>
            <person name="Leebens-Mack J."/>
            <person name="Osbourn A."/>
        </authorList>
    </citation>
    <scope>NUCLEOTIDE SEQUENCE [LARGE SCALE GENOMIC DNA]</scope>
    <source>
        <strain evidence="2">JIC</strain>
    </source>
</reference>
<protein>
    <submittedName>
        <fullName evidence="2">Uncharacterized protein</fullName>
    </submittedName>
</protein>
<gene>
    <name evidence="2" type="ORF">RND81_05G273000</name>
</gene>
<feature type="compositionally biased region" description="Acidic residues" evidence="1">
    <location>
        <begin position="79"/>
        <end position="89"/>
    </location>
</feature>
<name>A0AAW1L445_SAPOF</name>
<comment type="caution">
    <text evidence="2">The sequence shown here is derived from an EMBL/GenBank/DDBJ whole genome shotgun (WGS) entry which is preliminary data.</text>
</comment>
<evidence type="ECO:0000313" key="3">
    <source>
        <dbReference type="Proteomes" id="UP001443914"/>
    </source>
</evidence>
<dbReference type="Proteomes" id="UP001443914">
    <property type="component" value="Unassembled WGS sequence"/>
</dbReference>
<dbReference type="PANTHER" id="PTHR37175">
    <property type="entry name" value="BNAA08G28800D PROTEIN"/>
    <property type="match status" value="1"/>
</dbReference>
<evidence type="ECO:0000256" key="1">
    <source>
        <dbReference type="SAM" id="MobiDB-lite"/>
    </source>
</evidence>
<proteinExistence type="predicted"/>
<evidence type="ECO:0000313" key="2">
    <source>
        <dbReference type="EMBL" id="KAK9727311.1"/>
    </source>
</evidence>
<dbReference type="AlphaFoldDB" id="A0AAW1L445"/>
<feature type="compositionally biased region" description="Polar residues" evidence="1">
    <location>
        <begin position="57"/>
        <end position="77"/>
    </location>
</feature>